<dbReference type="AlphaFoldDB" id="A0A1W9S2T8"/>
<protein>
    <recommendedName>
        <fullName evidence="3">Roadblock/LAMTOR2 domain-containing protein</fullName>
    </recommendedName>
</protein>
<sequence>MERTEIKNSNKMVKKSVLEKILRNIVSNGYEYAFVIDGEGLIISKGSGKIPDELAEEASLIAKMAFLRLSEIIDGEPTEVTIPLYGKGKIVLRPMVLDDMLFTLVVRIPHGKFYKRFLSRMEKDIRSFLKGA</sequence>
<dbReference type="Proteomes" id="UP000192611">
    <property type="component" value="Unassembled WGS sequence"/>
</dbReference>
<organism evidence="1 2">
    <name type="scientific">Candidatus Coatesbacteria bacterium 4484_99</name>
    <dbReference type="NCBI Taxonomy" id="1970774"/>
    <lineage>
        <taxon>Bacteria</taxon>
        <taxon>Candidatus Coatesiibacteriota</taxon>
    </lineage>
</organism>
<gene>
    <name evidence="1" type="ORF">B6D57_01540</name>
</gene>
<dbReference type="SUPFAM" id="SSF103196">
    <property type="entry name" value="Roadblock/LC7 domain"/>
    <property type="match status" value="1"/>
</dbReference>
<name>A0A1W9S2T8_9BACT</name>
<dbReference type="EMBL" id="NATQ01000019">
    <property type="protein sequence ID" value="OQX90947.1"/>
    <property type="molecule type" value="Genomic_DNA"/>
</dbReference>
<proteinExistence type="predicted"/>
<evidence type="ECO:0000313" key="1">
    <source>
        <dbReference type="EMBL" id="OQX90947.1"/>
    </source>
</evidence>
<evidence type="ECO:0008006" key="3">
    <source>
        <dbReference type="Google" id="ProtNLM"/>
    </source>
</evidence>
<reference evidence="2" key="1">
    <citation type="submission" date="2017-03" db="EMBL/GenBank/DDBJ databases">
        <title>Novel pathways for hydrocarbon cycling and metabolic interdependencies in hydrothermal sediment communities.</title>
        <authorList>
            <person name="Dombrowski N."/>
            <person name="Seitz K."/>
            <person name="Teske A."/>
            <person name="Baker B."/>
        </authorList>
    </citation>
    <scope>NUCLEOTIDE SEQUENCE [LARGE SCALE GENOMIC DNA]</scope>
</reference>
<evidence type="ECO:0000313" key="2">
    <source>
        <dbReference type="Proteomes" id="UP000192611"/>
    </source>
</evidence>
<comment type="caution">
    <text evidence="1">The sequence shown here is derived from an EMBL/GenBank/DDBJ whole genome shotgun (WGS) entry which is preliminary data.</text>
</comment>
<accession>A0A1W9S2T8</accession>